<dbReference type="GO" id="GO:0016987">
    <property type="term" value="F:sigma factor activity"/>
    <property type="evidence" value="ECO:0007669"/>
    <property type="project" value="UniProtKB-KW"/>
</dbReference>
<dbReference type="GO" id="GO:0006352">
    <property type="term" value="P:DNA-templated transcription initiation"/>
    <property type="evidence" value="ECO:0007669"/>
    <property type="project" value="InterPro"/>
</dbReference>
<dbReference type="CDD" id="cd06171">
    <property type="entry name" value="Sigma70_r4"/>
    <property type="match status" value="1"/>
</dbReference>
<accession>A0A5B9MP00</accession>
<dbReference type="Pfam" id="PF08281">
    <property type="entry name" value="Sigma70_r4_2"/>
    <property type="match status" value="1"/>
</dbReference>
<evidence type="ECO:0000256" key="1">
    <source>
        <dbReference type="ARBA" id="ARBA00023015"/>
    </source>
</evidence>
<keyword evidence="2" id="KW-0731">Sigma factor</keyword>
<evidence type="ECO:0000256" key="2">
    <source>
        <dbReference type="ARBA" id="ARBA00023082"/>
    </source>
</evidence>
<dbReference type="GO" id="GO:0003677">
    <property type="term" value="F:DNA binding"/>
    <property type="evidence" value="ECO:0007669"/>
    <property type="project" value="InterPro"/>
</dbReference>
<reference evidence="5 6" key="1">
    <citation type="submission" date="2019-02" db="EMBL/GenBank/DDBJ databases">
        <title>Planctomycetal bacteria perform biofilm scaping via a novel small molecule.</title>
        <authorList>
            <person name="Jeske O."/>
            <person name="Boedeker C."/>
            <person name="Wiegand S."/>
            <person name="Breitling P."/>
            <person name="Kallscheuer N."/>
            <person name="Jogler M."/>
            <person name="Rohde M."/>
            <person name="Petersen J."/>
            <person name="Medema M.H."/>
            <person name="Surup F."/>
            <person name="Jogler C."/>
        </authorList>
    </citation>
    <scope>NUCLEOTIDE SEQUENCE [LARGE SCALE GENOMIC DNA]</scope>
    <source>
        <strain evidence="5 6">Mal15</strain>
    </source>
</reference>
<dbReference type="InterPro" id="IPR013324">
    <property type="entry name" value="RNA_pol_sigma_r3/r4-like"/>
</dbReference>
<dbReference type="PANTHER" id="PTHR43133">
    <property type="entry name" value="RNA POLYMERASE ECF-TYPE SIGMA FACTO"/>
    <property type="match status" value="1"/>
</dbReference>
<dbReference type="InterPro" id="IPR014284">
    <property type="entry name" value="RNA_pol_sigma-70_dom"/>
</dbReference>
<dbReference type="InterPro" id="IPR013249">
    <property type="entry name" value="RNA_pol_sigma70_r4_t2"/>
</dbReference>
<dbReference type="InterPro" id="IPR039425">
    <property type="entry name" value="RNA_pol_sigma-70-like"/>
</dbReference>
<dbReference type="InterPro" id="IPR036388">
    <property type="entry name" value="WH-like_DNA-bd_sf"/>
</dbReference>
<keyword evidence="1" id="KW-0805">Transcription regulation</keyword>
<dbReference type="Gene3D" id="1.10.10.10">
    <property type="entry name" value="Winged helix-like DNA-binding domain superfamily/Winged helix DNA-binding domain"/>
    <property type="match status" value="1"/>
</dbReference>
<evidence type="ECO:0000313" key="6">
    <source>
        <dbReference type="Proteomes" id="UP000321353"/>
    </source>
</evidence>
<organism evidence="5 6">
    <name type="scientific">Stieleria maiorica</name>
    <dbReference type="NCBI Taxonomy" id="2795974"/>
    <lineage>
        <taxon>Bacteria</taxon>
        <taxon>Pseudomonadati</taxon>
        <taxon>Planctomycetota</taxon>
        <taxon>Planctomycetia</taxon>
        <taxon>Pirellulales</taxon>
        <taxon>Pirellulaceae</taxon>
        <taxon>Stieleria</taxon>
    </lineage>
</organism>
<gene>
    <name evidence="5" type="ORF">Mal15_58600</name>
</gene>
<evidence type="ECO:0000256" key="3">
    <source>
        <dbReference type="ARBA" id="ARBA00023163"/>
    </source>
</evidence>
<proteinExistence type="predicted"/>
<keyword evidence="3" id="KW-0804">Transcription</keyword>
<sequence length="208" mass="22949">MDNDHTTLAVQHYLEELAQMEGDAAVAPVVGELIARSVARLQLLCGSLLFRSYPRLLSPPLNLQTEELLSAVVDRLLRAIREVRPKTVRQFFALANKHIRWELNDLARQLDGPSAALELQEGLVASPEPSGSQLSGNARRILQAIEELPEAERETFSLVRVQGMSHVEVAELVGVSTKTIQRRLNRSLMLLSAKLSDLDPMASTPNGV</sequence>
<dbReference type="RefSeq" id="WP_147870810.1">
    <property type="nucleotide sequence ID" value="NZ_CP036264.1"/>
</dbReference>
<dbReference type="PANTHER" id="PTHR43133:SF46">
    <property type="entry name" value="RNA POLYMERASE SIGMA-70 FACTOR ECF SUBFAMILY"/>
    <property type="match status" value="1"/>
</dbReference>
<evidence type="ECO:0000313" key="5">
    <source>
        <dbReference type="EMBL" id="QEG01781.1"/>
    </source>
</evidence>
<dbReference type="KEGG" id="smam:Mal15_58600"/>
<evidence type="ECO:0000259" key="4">
    <source>
        <dbReference type="Pfam" id="PF08281"/>
    </source>
</evidence>
<keyword evidence="6" id="KW-1185">Reference proteome</keyword>
<protein>
    <submittedName>
        <fullName evidence="5">RNA polymerase sigma factor</fullName>
    </submittedName>
</protein>
<dbReference type="AlphaFoldDB" id="A0A5B9MP00"/>
<name>A0A5B9MP00_9BACT</name>
<dbReference type="Proteomes" id="UP000321353">
    <property type="component" value="Chromosome"/>
</dbReference>
<dbReference type="NCBIfam" id="TIGR02937">
    <property type="entry name" value="sigma70-ECF"/>
    <property type="match status" value="1"/>
</dbReference>
<feature type="domain" description="RNA polymerase sigma factor 70 region 4 type 2" evidence="4">
    <location>
        <begin position="139"/>
        <end position="189"/>
    </location>
</feature>
<dbReference type="SUPFAM" id="SSF88659">
    <property type="entry name" value="Sigma3 and sigma4 domains of RNA polymerase sigma factors"/>
    <property type="match status" value="1"/>
</dbReference>
<dbReference type="EMBL" id="CP036264">
    <property type="protein sequence ID" value="QEG01781.1"/>
    <property type="molecule type" value="Genomic_DNA"/>
</dbReference>